<dbReference type="GO" id="GO:0007165">
    <property type="term" value="P:signal transduction"/>
    <property type="evidence" value="ECO:0007669"/>
    <property type="project" value="TreeGrafter"/>
</dbReference>
<name>A0A3D9SLS0_9ACTN</name>
<evidence type="ECO:0000256" key="2">
    <source>
        <dbReference type="ARBA" id="ARBA00001946"/>
    </source>
</evidence>
<organism evidence="12 13">
    <name type="scientific">Thermomonospora umbrina</name>
    <dbReference type="NCBI Taxonomy" id="111806"/>
    <lineage>
        <taxon>Bacteria</taxon>
        <taxon>Bacillati</taxon>
        <taxon>Actinomycetota</taxon>
        <taxon>Actinomycetes</taxon>
        <taxon>Streptosporangiales</taxon>
        <taxon>Thermomonosporaceae</taxon>
        <taxon>Thermomonospora</taxon>
    </lineage>
</organism>
<dbReference type="Pfam" id="PF00459">
    <property type="entry name" value="Inositol_P"/>
    <property type="match status" value="1"/>
</dbReference>
<comment type="caution">
    <text evidence="12">The sequence shown here is derived from an EMBL/GenBank/DDBJ whole genome shotgun (WGS) entry which is preliminary data.</text>
</comment>
<feature type="binding site" evidence="10">
    <location>
        <position position="87"/>
    </location>
    <ligand>
        <name>Mg(2+)</name>
        <dbReference type="ChEBI" id="CHEBI:18420"/>
        <label>1</label>
        <note>catalytic</note>
    </ligand>
</feature>
<evidence type="ECO:0000256" key="11">
    <source>
        <dbReference type="RuleBase" id="RU364068"/>
    </source>
</evidence>
<dbReference type="InterPro" id="IPR020583">
    <property type="entry name" value="Inositol_monoP_metal-BS"/>
</dbReference>
<feature type="binding site" evidence="10">
    <location>
        <position position="71"/>
    </location>
    <ligand>
        <name>Mg(2+)</name>
        <dbReference type="ChEBI" id="CHEBI:18420"/>
        <label>1</label>
        <note>catalytic</note>
    </ligand>
</feature>
<feature type="binding site" evidence="10">
    <location>
        <position position="218"/>
    </location>
    <ligand>
        <name>Mg(2+)</name>
        <dbReference type="ChEBI" id="CHEBI:18420"/>
        <label>1</label>
        <note>catalytic</note>
    </ligand>
</feature>
<dbReference type="GO" id="GO:0006020">
    <property type="term" value="P:inositol metabolic process"/>
    <property type="evidence" value="ECO:0007669"/>
    <property type="project" value="TreeGrafter"/>
</dbReference>
<dbReference type="Gene3D" id="3.30.540.10">
    <property type="entry name" value="Fructose-1,6-Bisphosphatase, subunit A, domain 1"/>
    <property type="match status" value="1"/>
</dbReference>
<dbReference type="Gene3D" id="3.40.190.80">
    <property type="match status" value="1"/>
</dbReference>
<dbReference type="EMBL" id="QTTT01000001">
    <property type="protein sequence ID" value="REE95340.1"/>
    <property type="molecule type" value="Genomic_DNA"/>
</dbReference>
<comment type="cofactor">
    <cofactor evidence="2 10 11">
        <name>Mg(2+)</name>
        <dbReference type="ChEBI" id="CHEBI:18420"/>
    </cofactor>
</comment>
<dbReference type="PANTHER" id="PTHR20854">
    <property type="entry name" value="INOSITOL MONOPHOSPHATASE"/>
    <property type="match status" value="1"/>
</dbReference>
<dbReference type="Proteomes" id="UP000256661">
    <property type="component" value="Unassembled WGS sequence"/>
</dbReference>
<keyword evidence="5 10" id="KW-0479">Metal-binding</keyword>
<dbReference type="GO" id="GO:0008934">
    <property type="term" value="F:inositol monophosphate 1-phosphatase activity"/>
    <property type="evidence" value="ECO:0007669"/>
    <property type="project" value="InterPro"/>
</dbReference>
<dbReference type="EC" id="3.1.3.25" evidence="11"/>
<protein>
    <recommendedName>
        <fullName evidence="11">Inositol-1-monophosphatase</fullName>
        <ecNumber evidence="11">3.1.3.25</ecNumber>
    </recommendedName>
</protein>
<dbReference type="GO" id="GO:0046872">
    <property type="term" value="F:metal ion binding"/>
    <property type="evidence" value="ECO:0007669"/>
    <property type="project" value="UniProtKB-KW"/>
</dbReference>
<keyword evidence="13" id="KW-1185">Reference proteome</keyword>
<comment type="pathway">
    <text evidence="3">Amino-acid biosynthesis; L-histidine biosynthesis; L-histidine from 5-phospho-alpha-D-ribose 1-diphosphate: step 8/9.</text>
</comment>
<keyword evidence="7 10" id="KW-0460">Magnesium</keyword>
<sequence length="272" mass="28452">MSLPDELLELALETAAEAGRMLVDKRPVEGPAVVRTKTSPTDVVTQMDRASEALIVERIRAARPADAVLGEEGGSSAGASGVRWVIDPIDGTVNYLYDLPDWGVSIAAEIDGRAVAGVVEIPRRGETYFAVRGGGARRRDASGEHVLRCNADVPLNRALVATGFGYEAGRRAHQADVLRGVLPAVRDIRRGGACSVDLCTLAAGRVDAYFERGVQAWDIAAGGLIVEESGGRVGGLNGAPAGPEFALVAGPGTFEALHDLLAPLDPARDLPN</sequence>
<dbReference type="PROSITE" id="PS00630">
    <property type="entry name" value="IMP_2"/>
    <property type="match status" value="1"/>
</dbReference>
<feature type="binding site" evidence="10">
    <location>
        <position position="89"/>
    </location>
    <ligand>
        <name>Mg(2+)</name>
        <dbReference type="ChEBI" id="CHEBI:18420"/>
        <label>1</label>
        <note>catalytic</note>
    </ligand>
</feature>
<feature type="binding site" evidence="10">
    <location>
        <position position="90"/>
    </location>
    <ligand>
        <name>Mg(2+)</name>
        <dbReference type="ChEBI" id="CHEBI:18420"/>
        <label>2</label>
    </ligand>
</feature>
<reference evidence="12 13" key="1">
    <citation type="submission" date="2018-08" db="EMBL/GenBank/DDBJ databases">
        <title>Sequencing the genomes of 1000 actinobacteria strains.</title>
        <authorList>
            <person name="Klenk H.-P."/>
        </authorList>
    </citation>
    <scope>NUCLEOTIDE SEQUENCE [LARGE SCALE GENOMIC DNA]</scope>
    <source>
        <strain evidence="12 13">DSM 43927</strain>
    </source>
</reference>
<comment type="similarity">
    <text evidence="4 11">Belongs to the inositol monophosphatase superfamily.</text>
</comment>
<dbReference type="AlphaFoldDB" id="A0A3D9SLS0"/>
<accession>A0A3D9SLS0</accession>
<evidence type="ECO:0000256" key="7">
    <source>
        <dbReference type="ARBA" id="ARBA00022842"/>
    </source>
</evidence>
<evidence type="ECO:0000256" key="8">
    <source>
        <dbReference type="ARBA" id="ARBA00049158"/>
    </source>
</evidence>
<evidence type="ECO:0000313" key="13">
    <source>
        <dbReference type="Proteomes" id="UP000256661"/>
    </source>
</evidence>
<dbReference type="InterPro" id="IPR000760">
    <property type="entry name" value="Inositol_monophosphatase-like"/>
</dbReference>
<dbReference type="PRINTS" id="PR00377">
    <property type="entry name" value="IMPHPHTASES"/>
</dbReference>
<dbReference type="CDD" id="cd01639">
    <property type="entry name" value="IMPase"/>
    <property type="match status" value="1"/>
</dbReference>
<evidence type="ECO:0000313" key="12">
    <source>
        <dbReference type="EMBL" id="REE95340.1"/>
    </source>
</evidence>
<evidence type="ECO:0000256" key="1">
    <source>
        <dbReference type="ARBA" id="ARBA00001033"/>
    </source>
</evidence>
<dbReference type="RefSeq" id="WP_116021155.1">
    <property type="nucleotide sequence ID" value="NZ_QTTT01000001.1"/>
</dbReference>
<dbReference type="InterPro" id="IPR033942">
    <property type="entry name" value="IMPase"/>
</dbReference>
<dbReference type="InterPro" id="IPR020550">
    <property type="entry name" value="Inositol_monophosphatase_CS"/>
</dbReference>
<evidence type="ECO:0000256" key="5">
    <source>
        <dbReference type="ARBA" id="ARBA00022723"/>
    </source>
</evidence>
<comment type="catalytic activity">
    <reaction evidence="8">
        <text>L-histidinol phosphate + H2O = L-histidinol + phosphate</text>
        <dbReference type="Rhea" id="RHEA:14465"/>
        <dbReference type="ChEBI" id="CHEBI:15377"/>
        <dbReference type="ChEBI" id="CHEBI:43474"/>
        <dbReference type="ChEBI" id="CHEBI:57699"/>
        <dbReference type="ChEBI" id="CHEBI:57980"/>
        <dbReference type="EC" id="3.1.3.15"/>
    </reaction>
</comment>
<keyword evidence="6 11" id="KW-0378">Hydrolase</keyword>
<dbReference type="GO" id="GO:0046854">
    <property type="term" value="P:phosphatidylinositol phosphate biosynthetic process"/>
    <property type="evidence" value="ECO:0007669"/>
    <property type="project" value="InterPro"/>
</dbReference>
<dbReference type="GO" id="GO:0004401">
    <property type="term" value="F:histidinol-phosphatase activity"/>
    <property type="evidence" value="ECO:0007669"/>
    <property type="project" value="UniProtKB-EC"/>
</dbReference>
<evidence type="ECO:0000256" key="10">
    <source>
        <dbReference type="PIRSR" id="PIRSR600760-2"/>
    </source>
</evidence>
<gene>
    <name evidence="12" type="ORF">DFJ69_0726</name>
</gene>
<evidence type="ECO:0000256" key="3">
    <source>
        <dbReference type="ARBA" id="ARBA00004970"/>
    </source>
</evidence>
<proteinExistence type="inferred from homology"/>
<dbReference type="PANTHER" id="PTHR20854:SF4">
    <property type="entry name" value="INOSITOL-1-MONOPHOSPHATASE-RELATED"/>
    <property type="match status" value="1"/>
</dbReference>
<evidence type="ECO:0000256" key="6">
    <source>
        <dbReference type="ARBA" id="ARBA00022801"/>
    </source>
</evidence>
<comment type="catalytic activity">
    <reaction evidence="1 11">
        <text>a myo-inositol phosphate + H2O = myo-inositol + phosphate</text>
        <dbReference type="Rhea" id="RHEA:24056"/>
        <dbReference type="ChEBI" id="CHEBI:15377"/>
        <dbReference type="ChEBI" id="CHEBI:17268"/>
        <dbReference type="ChEBI" id="CHEBI:43474"/>
        <dbReference type="ChEBI" id="CHEBI:84139"/>
        <dbReference type="EC" id="3.1.3.25"/>
    </reaction>
</comment>
<dbReference type="PROSITE" id="PS00629">
    <property type="entry name" value="IMP_1"/>
    <property type="match status" value="1"/>
</dbReference>
<comment type="function">
    <text evidence="9">Catalyzes the dephosphorylation of histidinol-phosphate to histidinol, the direct precursor of histidine.</text>
</comment>
<dbReference type="OrthoDB" id="9772456at2"/>
<evidence type="ECO:0000256" key="4">
    <source>
        <dbReference type="ARBA" id="ARBA00009759"/>
    </source>
</evidence>
<dbReference type="FunFam" id="3.30.540.10:FF:000003">
    <property type="entry name" value="Inositol-1-monophosphatase"/>
    <property type="match status" value="1"/>
</dbReference>
<dbReference type="SUPFAM" id="SSF56655">
    <property type="entry name" value="Carbohydrate phosphatase"/>
    <property type="match status" value="1"/>
</dbReference>
<evidence type="ECO:0000256" key="9">
    <source>
        <dbReference type="ARBA" id="ARBA00053547"/>
    </source>
</evidence>